<dbReference type="CDD" id="cd10917">
    <property type="entry name" value="CE4_NodB_like_6s_7s"/>
    <property type="match status" value="1"/>
</dbReference>
<evidence type="ECO:0000259" key="5">
    <source>
        <dbReference type="PROSITE" id="PS51677"/>
    </source>
</evidence>
<feature type="signal peptide" evidence="4">
    <location>
        <begin position="1"/>
        <end position="31"/>
    </location>
</feature>
<dbReference type="PANTHER" id="PTHR10587:SF133">
    <property type="entry name" value="CHITIN DEACETYLASE 1-RELATED"/>
    <property type="match status" value="1"/>
</dbReference>
<evidence type="ECO:0000256" key="2">
    <source>
        <dbReference type="ARBA" id="ARBA00022801"/>
    </source>
</evidence>
<feature type="region of interest" description="Disordered" evidence="3">
    <location>
        <begin position="31"/>
        <end position="69"/>
    </location>
</feature>
<keyword evidence="2" id="KW-0378">Hydrolase</keyword>
<feature type="domain" description="NodB homology" evidence="5">
    <location>
        <begin position="106"/>
        <end position="286"/>
    </location>
</feature>
<name>A0A371QBQ9_STRIH</name>
<dbReference type="AlphaFoldDB" id="A0A371QBQ9"/>
<comment type="caution">
    <text evidence="6">The sequence shown here is derived from an EMBL/GenBank/DDBJ whole genome shotgun (WGS) entry which is preliminary data.</text>
</comment>
<dbReference type="RefSeq" id="WP_128502396.1">
    <property type="nucleotide sequence ID" value="NZ_QUAC01000006.1"/>
</dbReference>
<evidence type="ECO:0000313" key="7">
    <source>
        <dbReference type="Proteomes" id="UP000262477"/>
    </source>
</evidence>
<dbReference type="GO" id="GO:0016020">
    <property type="term" value="C:membrane"/>
    <property type="evidence" value="ECO:0007669"/>
    <property type="project" value="TreeGrafter"/>
</dbReference>
<dbReference type="Pfam" id="PF01522">
    <property type="entry name" value="Polysacc_deac_1"/>
    <property type="match status" value="1"/>
</dbReference>
<accession>A0A371QBQ9</accession>
<dbReference type="GO" id="GO:0005975">
    <property type="term" value="P:carbohydrate metabolic process"/>
    <property type="evidence" value="ECO:0007669"/>
    <property type="project" value="InterPro"/>
</dbReference>
<organism evidence="6 7">
    <name type="scientific">Streptomyces inhibens</name>
    <dbReference type="NCBI Taxonomy" id="2293571"/>
    <lineage>
        <taxon>Bacteria</taxon>
        <taxon>Bacillati</taxon>
        <taxon>Actinomycetota</taxon>
        <taxon>Actinomycetes</taxon>
        <taxon>Kitasatosporales</taxon>
        <taxon>Streptomycetaceae</taxon>
        <taxon>Streptomyces</taxon>
    </lineage>
</organism>
<dbReference type="PANTHER" id="PTHR10587">
    <property type="entry name" value="GLYCOSYL TRANSFERASE-RELATED"/>
    <property type="match status" value="1"/>
</dbReference>
<keyword evidence="4" id="KW-0732">Signal</keyword>
<dbReference type="InterPro" id="IPR006311">
    <property type="entry name" value="TAT_signal"/>
</dbReference>
<reference evidence="6 7" key="1">
    <citation type="submission" date="2018-08" db="EMBL/GenBank/DDBJ databases">
        <title>Streptomyces NEAU-D10 sp. nov., a novel Actinomycete isolated from soil.</title>
        <authorList>
            <person name="Jin L."/>
        </authorList>
    </citation>
    <scope>NUCLEOTIDE SEQUENCE [LARGE SCALE GENOMIC DNA]</scope>
    <source>
        <strain evidence="6 7">NEAU-D10</strain>
    </source>
</reference>
<dbReference type="PROSITE" id="PS51677">
    <property type="entry name" value="NODB"/>
    <property type="match status" value="1"/>
</dbReference>
<gene>
    <name evidence="6" type="ORF">DY245_00715</name>
</gene>
<evidence type="ECO:0000256" key="4">
    <source>
        <dbReference type="SAM" id="SignalP"/>
    </source>
</evidence>
<protein>
    <submittedName>
        <fullName evidence="6">Polysaccharide deacetylase family protein</fullName>
    </submittedName>
</protein>
<evidence type="ECO:0000256" key="1">
    <source>
        <dbReference type="ARBA" id="ARBA00022723"/>
    </source>
</evidence>
<dbReference type="Proteomes" id="UP000262477">
    <property type="component" value="Unassembled WGS sequence"/>
</dbReference>
<keyword evidence="7" id="KW-1185">Reference proteome</keyword>
<dbReference type="InterPro" id="IPR011330">
    <property type="entry name" value="Glyco_hydro/deAcase_b/a-brl"/>
</dbReference>
<dbReference type="InterPro" id="IPR050248">
    <property type="entry name" value="Polysacc_deacetylase_ArnD"/>
</dbReference>
<dbReference type="OrthoDB" id="9763050at2"/>
<evidence type="ECO:0000256" key="3">
    <source>
        <dbReference type="SAM" id="MobiDB-lite"/>
    </source>
</evidence>
<dbReference type="PROSITE" id="PS51318">
    <property type="entry name" value="TAT"/>
    <property type="match status" value="1"/>
</dbReference>
<proteinExistence type="predicted"/>
<dbReference type="GO" id="GO:0046872">
    <property type="term" value="F:metal ion binding"/>
    <property type="evidence" value="ECO:0007669"/>
    <property type="project" value="UniProtKB-KW"/>
</dbReference>
<dbReference type="GO" id="GO:0016810">
    <property type="term" value="F:hydrolase activity, acting on carbon-nitrogen (but not peptide) bonds"/>
    <property type="evidence" value="ECO:0007669"/>
    <property type="project" value="InterPro"/>
</dbReference>
<feature type="chain" id="PRO_5016876701" evidence="4">
    <location>
        <begin position="32"/>
        <end position="290"/>
    </location>
</feature>
<dbReference type="EMBL" id="QUAC01000006">
    <property type="protein sequence ID" value="REK92107.1"/>
    <property type="molecule type" value="Genomic_DNA"/>
</dbReference>
<evidence type="ECO:0000313" key="6">
    <source>
        <dbReference type="EMBL" id="REK92107.1"/>
    </source>
</evidence>
<sequence length="290" mass="31112">MKSDKRTNTRRKFLQAAVVLGALSTGRALFAADTEAPETRPAQRARARPTDPHPAAAGPPPSADHAGTANAPEYRVHPMAGETALSGPGASPPHPDVAYTLSTDSRDIFLTFDDGPHPHHTPDILRILHRHDAQATFFVIGRNAVAFPGLLRDIADEGHAVANHTWSHPQLPLLPPGAVRSELGRTSSLIEDVLGAAPNLARAPYGAWDDPSLSICNELGMSPVGWAIDSEDWTGPGAEIIADTVMHEIRPGAIVLSHDGGGERSQTVDALEWYLPRLLDEGYRPIRIEP</sequence>
<dbReference type="Gene3D" id="3.20.20.370">
    <property type="entry name" value="Glycoside hydrolase/deacetylase"/>
    <property type="match status" value="1"/>
</dbReference>
<dbReference type="InterPro" id="IPR002509">
    <property type="entry name" value="NODB_dom"/>
</dbReference>
<keyword evidence="1" id="KW-0479">Metal-binding</keyword>
<dbReference type="SUPFAM" id="SSF88713">
    <property type="entry name" value="Glycoside hydrolase/deacetylase"/>
    <property type="match status" value="1"/>
</dbReference>